<dbReference type="InterPro" id="IPR013762">
    <property type="entry name" value="Integrase-like_cat_sf"/>
</dbReference>
<reference evidence="6" key="1">
    <citation type="submission" date="2015-07" db="EMBL/GenBank/DDBJ databases">
        <title>Fjat-10053 dsm26.</title>
        <authorList>
            <person name="Liu B."/>
            <person name="Wang J."/>
            <person name="Zhu Y."/>
            <person name="Liu G."/>
            <person name="Chen Q."/>
            <person name="Chen Z."/>
            <person name="Lan J."/>
            <person name="Che J."/>
            <person name="Ge C."/>
            <person name="Shi H."/>
            <person name="Pan Z."/>
            <person name="Liu X."/>
        </authorList>
    </citation>
    <scope>NUCLEOTIDE SEQUENCE [LARGE SCALE GENOMIC DNA]</scope>
    <source>
        <strain evidence="6">DSM 26</strain>
    </source>
</reference>
<dbReference type="Pfam" id="PF00589">
    <property type="entry name" value="Phage_integrase"/>
    <property type="match status" value="1"/>
</dbReference>
<protein>
    <recommendedName>
        <fullName evidence="4">Tyr recombinase domain-containing protein</fullName>
    </recommendedName>
</protein>
<evidence type="ECO:0000256" key="2">
    <source>
        <dbReference type="ARBA" id="ARBA00023125"/>
    </source>
</evidence>
<sequence length="283" mass="33065">MDFLHNLQEDGMRLDGKKGSFLVQLFFYHYRILNNIFNFAVSIGAMNENPCKKIDKPKVEYEEAPVYSLEETIELLKCLDKESEVPHWQIAIKLAITAGLRRSELFGIDLKKHIDLDNGILHVRQALTYSKQKGLQFHEIKKGNRQARKRDIYLSKSLLKPIEKLIAIRNKEPLASNNYWDEERCLLLCDENGKPFNPSSLKNWWKRFLNRHNLTYIKIHSLRHTSASILINKGIDAKPIQERLGHSDIQTTINIYSHLYKETNQIVSEQLDDILQLNDVKNQ</sequence>
<dbReference type="CDD" id="cd01189">
    <property type="entry name" value="INT_ICEBs1_C_like"/>
    <property type="match status" value="1"/>
</dbReference>
<comment type="similarity">
    <text evidence="1">Belongs to the 'phage' integrase family.</text>
</comment>
<dbReference type="EMBL" id="LGTO01000002">
    <property type="protein sequence ID" value="KNE22217.1"/>
    <property type="molecule type" value="Genomic_DNA"/>
</dbReference>
<evidence type="ECO:0000259" key="4">
    <source>
        <dbReference type="PROSITE" id="PS51898"/>
    </source>
</evidence>
<dbReference type="GO" id="GO:0006310">
    <property type="term" value="P:DNA recombination"/>
    <property type="evidence" value="ECO:0007669"/>
    <property type="project" value="UniProtKB-KW"/>
</dbReference>
<dbReference type="GO" id="GO:0003677">
    <property type="term" value="F:DNA binding"/>
    <property type="evidence" value="ECO:0007669"/>
    <property type="project" value="UniProtKB-KW"/>
</dbReference>
<evidence type="ECO:0000313" key="5">
    <source>
        <dbReference type="EMBL" id="KNE22217.1"/>
    </source>
</evidence>
<dbReference type="InterPro" id="IPR011010">
    <property type="entry name" value="DNA_brk_join_enz"/>
</dbReference>
<dbReference type="PANTHER" id="PTHR30349:SF41">
    <property type="entry name" value="INTEGRASE_RECOMBINASE PROTEIN MJ0367-RELATED"/>
    <property type="match status" value="1"/>
</dbReference>
<comment type="caution">
    <text evidence="5">The sequence shown here is derived from an EMBL/GenBank/DDBJ whole genome shotgun (WGS) entry which is preliminary data.</text>
</comment>
<keyword evidence="3" id="KW-0233">DNA recombination</keyword>
<keyword evidence="6" id="KW-1185">Reference proteome</keyword>
<dbReference type="Gene3D" id="1.10.150.130">
    <property type="match status" value="1"/>
</dbReference>
<evidence type="ECO:0000256" key="3">
    <source>
        <dbReference type="ARBA" id="ARBA00023172"/>
    </source>
</evidence>
<dbReference type="InterPro" id="IPR010998">
    <property type="entry name" value="Integrase_recombinase_N"/>
</dbReference>
<dbReference type="SUPFAM" id="SSF56349">
    <property type="entry name" value="DNA breaking-rejoining enzymes"/>
    <property type="match status" value="1"/>
</dbReference>
<dbReference type="Proteomes" id="UP000036780">
    <property type="component" value="Unassembled WGS sequence"/>
</dbReference>
<proteinExistence type="inferred from homology"/>
<name>A0A0L0QUM2_VIRPA</name>
<dbReference type="PANTHER" id="PTHR30349">
    <property type="entry name" value="PHAGE INTEGRASE-RELATED"/>
    <property type="match status" value="1"/>
</dbReference>
<dbReference type="PATRIC" id="fig|1473.5.peg.3025"/>
<dbReference type="GO" id="GO:0015074">
    <property type="term" value="P:DNA integration"/>
    <property type="evidence" value="ECO:0007669"/>
    <property type="project" value="InterPro"/>
</dbReference>
<keyword evidence="2" id="KW-0238">DNA-binding</keyword>
<feature type="domain" description="Tyr recombinase" evidence="4">
    <location>
        <begin position="62"/>
        <end position="269"/>
    </location>
</feature>
<accession>A0A0L0QUM2</accession>
<organism evidence="5 6">
    <name type="scientific">Virgibacillus pantothenticus</name>
    <dbReference type="NCBI Taxonomy" id="1473"/>
    <lineage>
        <taxon>Bacteria</taxon>
        <taxon>Bacillati</taxon>
        <taxon>Bacillota</taxon>
        <taxon>Bacilli</taxon>
        <taxon>Bacillales</taxon>
        <taxon>Bacillaceae</taxon>
        <taxon>Virgibacillus</taxon>
    </lineage>
</organism>
<gene>
    <name evidence="5" type="ORF">AFK71_00750</name>
</gene>
<evidence type="ECO:0000313" key="6">
    <source>
        <dbReference type="Proteomes" id="UP000036780"/>
    </source>
</evidence>
<dbReference type="InterPro" id="IPR050090">
    <property type="entry name" value="Tyrosine_recombinase_XerCD"/>
</dbReference>
<evidence type="ECO:0000256" key="1">
    <source>
        <dbReference type="ARBA" id="ARBA00008857"/>
    </source>
</evidence>
<dbReference type="PROSITE" id="PS51898">
    <property type="entry name" value="TYR_RECOMBINASE"/>
    <property type="match status" value="1"/>
</dbReference>
<dbReference type="AlphaFoldDB" id="A0A0L0QUM2"/>
<dbReference type="InterPro" id="IPR002104">
    <property type="entry name" value="Integrase_catalytic"/>
</dbReference>
<dbReference type="Gene3D" id="1.10.443.10">
    <property type="entry name" value="Intergrase catalytic core"/>
    <property type="match status" value="1"/>
</dbReference>